<dbReference type="Proteomes" id="UP000276776">
    <property type="component" value="Unassembled WGS sequence"/>
</dbReference>
<reference evidence="12" key="1">
    <citation type="submission" date="2017-02" db="UniProtKB">
        <authorList>
            <consortium name="WormBaseParasite"/>
        </authorList>
    </citation>
    <scope>IDENTIFICATION</scope>
</reference>
<reference evidence="10 11" key="2">
    <citation type="submission" date="2018-11" db="EMBL/GenBank/DDBJ databases">
        <authorList>
            <consortium name="Pathogen Informatics"/>
        </authorList>
    </citation>
    <scope>NUCLEOTIDE SEQUENCE [LARGE SCALE GENOMIC DNA]</scope>
</reference>
<proteinExistence type="inferred from homology"/>
<sequence>MADESSSTECTTQELKSSYTVVPMKEFSWSFSKSLDMFHCNGFQHRLAHLFMDVYLQINLTNEQSYQIYQGTNCSQVFQYHRDDQRLWGLVQRVKLLRSKQLNPFDKTVIGISTVYPYEVRIRVWKINYMRLAIFIGSILLFLMSRSLVRNAIFYYTSGCAIGILTSLLIIGFVVYRMTPKNWIGIPFVLGGWSVSAYIILFLWKNFASLVLQYQKFVAAYLITVIMISFVICYRVGPPTDIRSHNLAQWALQLIAVILIYSSCQITDISVGTIALLLLWSLLNKWLMKVVAKFMSIGRIVWQFLFPQCQRLLTVEEYRQQGEEETRKALEKLRQYCQSPKANAWRITSVMSDPKRFANFVDGSCGHISEEESQLYDLESADYNDFSDDSGEDSYIVAQRYSLRENYDSSRSTQKAFENSVSHMHSTNERRNVRQRASRGGNDDMNSLEVENDLSYDWLSRSLPLKSSYRKSRNDGQLCDGRSVLRDSFHSRNRREKFIRIKIPFASRDNLRRDGSNDSPDQAFFSYYRSST</sequence>
<evidence type="ECO:0000256" key="9">
    <source>
        <dbReference type="SAM" id="Phobius"/>
    </source>
</evidence>
<keyword evidence="4" id="KW-0732">Signal</keyword>
<dbReference type="EMBL" id="UYYF01004442">
    <property type="protein sequence ID" value="VDN04152.1"/>
    <property type="molecule type" value="Genomic_DNA"/>
</dbReference>
<feature type="transmembrane region" description="Helical" evidence="9">
    <location>
        <begin position="183"/>
        <end position="204"/>
    </location>
</feature>
<keyword evidence="6 9" id="KW-0472">Membrane</keyword>
<evidence type="ECO:0000256" key="5">
    <source>
        <dbReference type="ARBA" id="ARBA00022989"/>
    </source>
</evidence>
<evidence type="ECO:0000256" key="2">
    <source>
        <dbReference type="ARBA" id="ARBA00005748"/>
    </source>
</evidence>
<dbReference type="PANTHER" id="PTHR13598:SF1">
    <property type="entry name" value="AT07567P-RELATED"/>
    <property type="match status" value="1"/>
</dbReference>
<evidence type="ECO:0000256" key="1">
    <source>
        <dbReference type="ARBA" id="ARBA00004575"/>
    </source>
</evidence>
<feature type="compositionally biased region" description="Polar residues" evidence="8">
    <location>
        <begin position="409"/>
        <end position="425"/>
    </location>
</feature>
<feature type="transmembrane region" description="Helical" evidence="9">
    <location>
        <begin position="129"/>
        <end position="147"/>
    </location>
</feature>
<evidence type="ECO:0000256" key="7">
    <source>
        <dbReference type="ARBA" id="ARBA00023242"/>
    </source>
</evidence>
<name>A0A0N5D1N9_THECL</name>
<evidence type="ECO:0000256" key="8">
    <source>
        <dbReference type="SAM" id="MobiDB-lite"/>
    </source>
</evidence>
<keyword evidence="3 9" id="KW-0812">Transmembrane</keyword>
<evidence type="ECO:0000256" key="3">
    <source>
        <dbReference type="ARBA" id="ARBA00022692"/>
    </source>
</evidence>
<accession>A0A0N5D1N9</accession>
<keyword evidence="5 9" id="KW-1133">Transmembrane helix</keyword>
<feature type="region of interest" description="Disordered" evidence="8">
    <location>
        <begin position="408"/>
        <end position="446"/>
    </location>
</feature>
<feature type="transmembrane region" description="Helical" evidence="9">
    <location>
        <begin position="153"/>
        <end position="176"/>
    </location>
</feature>
<keyword evidence="7" id="KW-0539">Nucleus</keyword>
<evidence type="ECO:0000313" key="12">
    <source>
        <dbReference type="WBParaSite" id="TCLT_0000677401-mRNA-1"/>
    </source>
</evidence>
<dbReference type="OMA" id="FLFPQCQ"/>
<feature type="transmembrane region" description="Helical" evidence="9">
    <location>
        <begin position="216"/>
        <end position="234"/>
    </location>
</feature>
<dbReference type="OrthoDB" id="509138at2759"/>
<dbReference type="GO" id="GO:0005637">
    <property type="term" value="C:nuclear inner membrane"/>
    <property type="evidence" value="ECO:0007669"/>
    <property type="project" value="UniProtKB-SubCell"/>
</dbReference>
<dbReference type="STRING" id="103827.A0A0N5D1N9"/>
<dbReference type="Pfam" id="PF10225">
    <property type="entry name" value="NEMP"/>
    <property type="match status" value="1"/>
</dbReference>
<dbReference type="AlphaFoldDB" id="A0A0N5D1N9"/>
<keyword evidence="11" id="KW-1185">Reference proteome</keyword>
<protein>
    <submittedName>
        <fullName evidence="12">Nuclear envelope integral membrane protein 1</fullName>
    </submittedName>
</protein>
<evidence type="ECO:0000256" key="6">
    <source>
        <dbReference type="ARBA" id="ARBA00023136"/>
    </source>
</evidence>
<gene>
    <name evidence="10" type="ORF">TCLT_LOCUS6763</name>
</gene>
<evidence type="ECO:0000313" key="10">
    <source>
        <dbReference type="EMBL" id="VDN04152.1"/>
    </source>
</evidence>
<dbReference type="InterPro" id="IPR019358">
    <property type="entry name" value="NEMP_fam"/>
</dbReference>
<comment type="similarity">
    <text evidence="2">Belongs to the NEMP family.</text>
</comment>
<evidence type="ECO:0000313" key="11">
    <source>
        <dbReference type="Proteomes" id="UP000276776"/>
    </source>
</evidence>
<evidence type="ECO:0000256" key="4">
    <source>
        <dbReference type="ARBA" id="ARBA00022729"/>
    </source>
</evidence>
<organism evidence="12">
    <name type="scientific">Thelazia callipaeda</name>
    <name type="common">Oriental eyeworm</name>
    <name type="synonym">Parasitic nematode</name>
    <dbReference type="NCBI Taxonomy" id="103827"/>
    <lineage>
        <taxon>Eukaryota</taxon>
        <taxon>Metazoa</taxon>
        <taxon>Ecdysozoa</taxon>
        <taxon>Nematoda</taxon>
        <taxon>Chromadorea</taxon>
        <taxon>Rhabditida</taxon>
        <taxon>Spirurina</taxon>
        <taxon>Spiruromorpha</taxon>
        <taxon>Thelazioidea</taxon>
        <taxon>Thelaziidae</taxon>
        <taxon>Thelazia</taxon>
    </lineage>
</organism>
<dbReference type="PANTHER" id="PTHR13598">
    <property type="entry name" value="AT07567P-RELATED"/>
    <property type="match status" value="1"/>
</dbReference>
<comment type="subcellular location">
    <subcellularLocation>
        <location evidence="1">Nucleus inner membrane</location>
        <topology evidence="1">Multi-pass membrane protein</topology>
        <orientation evidence="1">Nucleoplasmic side</orientation>
    </subcellularLocation>
</comment>
<dbReference type="WBParaSite" id="TCLT_0000677401-mRNA-1">
    <property type="protein sequence ID" value="TCLT_0000677401-mRNA-1"/>
    <property type="gene ID" value="TCLT_0000677401"/>
</dbReference>